<dbReference type="EMBL" id="OA894645">
    <property type="protein sequence ID" value="CAD7285219.1"/>
    <property type="molecule type" value="Genomic_DNA"/>
</dbReference>
<dbReference type="Proteomes" id="UP000678499">
    <property type="component" value="Unassembled WGS sequence"/>
</dbReference>
<sequence length="72" mass="8221">VGVGESGAEELEGHLHFRVRDRRLLRLDPVGRYAGVARHVQRRRHDTCHPARRPSVDSPVSPATLQRHLDLR</sequence>
<feature type="compositionally biased region" description="Basic residues" evidence="1">
    <location>
        <begin position="41"/>
        <end position="52"/>
    </location>
</feature>
<accession>A0A7R9C123</accession>
<feature type="non-terminal residue" evidence="2">
    <location>
        <position position="1"/>
    </location>
</feature>
<evidence type="ECO:0000256" key="1">
    <source>
        <dbReference type="SAM" id="MobiDB-lite"/>
    </source>
</evidence>
<evidence type="ECO:0000313" key="3">
    <source>
        <dbReference type="Proteomes" id="UP000678499"/>
    </source>
</evidence>
<keyword evidence="3" id="KW-1185">Reference proteome</keyword>
<proteinExistence type="predicted"/>
<protein>
    <submittedName>
        <fullName evidence="2">Uncharacterized protein</fullName>
    </submittedName>
</protein>
<gene>
    <name evidence="2" type="ORF">NMOB1V02_LOCUS12821</name>
</gene>
<name>A0A7R9C123_9CRUS</name>
<evidence type="ECO:0000313" key="2">
    <source>
        <dbReference type="EMBL" id="CAD7285219.1"/>
    </source>
</evidence>
<organism evidence="2">
    <name type="scientific">Notodromas monacha</name>
    <dbReference type="NCBI Taxonomy" id="399045"/>
    <lineage>
        <taxon>Eukaryota</taxon>
        <taxon>Metazoa</taxon>
        <taxon>Ecdysozoa</taxon>
        <taxon>Arthropoda</taxon>
        <taxon>Crustacea</taxon>
        <taxon>Oligostraca</taxon>
        <taxon>Ostracoda</taxon>
        <taxon>Podocopa</taxon>
        <taxon>Podocopida</taxon>
        <taxon>Cypridocopina</taxon>
        <taxon>Cypridoidea</taxon>
        <taxon>Cyprididae</taxon>
        <taxon>Notodromas</taxon>
    </lineage>
</organism>
<reference evidence="2" key="1">
    <citation type="submission" date="2020-11" db="EMBL/GenBank/DDBJ databases">
        <authorList>
            <person name="Tran Van P."/>
        </authorList>
    </citation>
    <scope>NUCLEOTIDE SEQUENCE</scope>
</reference>
<dbReference type="AlphaFoldDB" id="A0A7R9C123"/>
<feature type="region of interest" description="Disordered" evidence="1">
    <location>
        <begin position="41"/>
        <end position="72"/>
    </location>
</feature>
<dbReference type="EMBL" id="CAJPEX010012608">
    <property type="protein sequence ID" value="CAG0925371.1"/>
    <property type="molecule type" value="Genomic_DNA"/>
</dbReference>